<gene>
    <name evidence="3" type="ORF">SAMN05421541_102136</name>
</gene>
<dbReference type="PANTHER" id="PTHR43649:SF31">
    <property type="entry name" value="SN-GLYCEROL-3-PHOSPHATE-BINDING PERIPLASMIC PROTEIN UGPB"/>
    <property type="match status" value="1"/>
</dbReference>
<name>A0A1I2B8P5_9ACTN</name>
<evidence type="ECO:0000313" key="4">
    <source>
        <dbReference type="Proteomes" id="UP000199645"/>
    </source>
</evidence>
<proteinExistence type="inferred from homology"/>
<organism evidence="3 4">
    <name type="scientific">Actinoplanes philippinensis</name>
    <dbReference type="NCBI Taxonomy" id="35752"/>
    <lineage>
        <taxon>Bacteria</taxon>
        <taxon>Bacillati</taxon>
        <taxon>Actinomycetota</taxon>
        <taxon>Actinomycetes</taxon>
        <taxon>Micromonosporales</taxon>
        <taxon>Micromonosporaceae</taxon>
        <taxon>Actinoplanes</taxon>
    </lineage>
</organism>
<dbReference type="NCBIfam" id="TIGR03851">
    <property type="entry name" value="chitin_NgcE"/>
    <property type="match status" value="1"/>
</dbReference>
<dbReference type="PROSITE" id="PS51318">
    <property type="entry name" value="TAT"/>
    <property type="match status" value="1"/>
</dbReference>
<keyword evidence="4" id="KW-1185">Reference proteome</keyword>
<dbReference type="Proteomes" id="UP000199645">
    <property type="component" value="Unassembled WGS sequence"/>
</dbReference>
<protein>
    <submittedName>
        <fullName evidence="3">N-acetylglucosamine transport system substrate-binding protein</fullName>
    </submittedName>
</protein>
<reference evidence="3 4" key="1">
    <citation type="submission" date="2016-10" db="EMBL/GenBank/DDBJ databases">
        <authorList>
            <person name="de Groot N.N."/>
        </authorList>
    </citation>
    <scope>NUCLEOTIDE SEQUENCE [LARGE SCALE GENOMIC DNA]</scope>
    <source>
        <strain evidence="3 4">DSM 43019</strain>
    </source>
</reference>
<dbReference type="InterPro" id="IPR022386">
    <property type="entry name" value="Chitin_NgcE"/>
</dbReference>
<dbReference type="InterPro" id="IPR050490">
    <property type="entry name" value="Bact_solute-bd_prot1"/>
</dbReference>
<dbReference type="PANTHER" id="PTHR43649">
    <property type="entry name" value="ARABINOSE-BINDING PROTEIN-RELATED"/>
    <property type="match status" value="1"/>
</dbReference>
<dbReference type="STRING" id="35752.SAMN05421541_102136"/>
<dbReference type="EMBL" id="FONV01000002">
    <property type="protein sequence ID" value="SFE51683.1"/>
    <property type="molecule type" value="Genomic_DNA"/>
</dbReference>
<comment type="similarity">
    <text evidence="1">Belongs to the bacterial solute-binding protein 1 family.</text>
</comment>
<dbReference type="SUPFAM" id="SSF53850">
    <property type="entry name" value="Periplasmic binding protein-like II"/>
    <property type="match status" value="1"/>
</dbReference>
<sequence>MSDITKSELDRRSLLRRAAAVGLAATPAVGMLSACVGSGSDEKKDQATGTKSADNPLGIDPKAPVEIVIFDGGLGTKYATDVDTPMYKKKWAESEVKYTATEQIATTIKPRLNAGNAPDMINNSGADMMDFGAIVKAGQAADLTDLFAAPSFDIPGKTVGETLVPGAIEQGTYDVDGGRKPFAVNYSFTVFGMYYNKKLFDKNNWTVPTTWADFTALCDKIKAAGIVPFAYAGANASYYMVRAIMTSAAKIGTEQVLKDLDNLKPGAWQAPAIKQAAEAWGQIGVKYMNKSFLGLRHTEVQLQQNQDKVAFYPCGSWLENEQAASITPNFEYAVAPYPSVTTSDQLPATAINAAAGEIYFASTKGTNVQGGKEYLRVMLSKAAALEFTKLTKSLTVVAGAADGQTISPGLTSGNDMLSKAGKDVFMGYLWDTWYKKMNDASLEAVNALMFNGGDAQKFCDTMEKVAQDVAKDSSISKNTRA</sequence>
<dbReference type="OrthoDB" id="8663148at2"/>
<accession>A0A1I2B8P5</accession>
<dbReference type="AlphaFoldDB" id="A0A1I2B8P5"/>
<evidence type="ECO:0000256" key="2">
    <source>
        <dbReference type="SAM" id="MobiDB-lite"/>
    </source>
</evidence>
<evidence type="ECO:0000313" key="3">
    <source>
        <dbReference type="EMBL" id="SFE51683.1"/>
    </source>
</evidence>
<feature type="region of interest" description="Disordered" evidence="2">
    <location>
        <begin position="37"/>
        <end position="58"/>
    </location>
</feature>
<dbReference type="RefSeq" id="WP_093610191.1">
    <property type="nucleotide sequence ID" value="NZ_BOMT01000016.1"/>
</dbReference>
<dbReference type="InterPro" id="IPR006311">
    <property type="entry name" value="TAT_signal"/>
</dbReference>
<dbReference type="PROSITE" id="PS51257">
    <property type="entry name" value="PROKAR_LIPOPROTEIN"/>
    <property type="match status" value="1"/>
</dbReference>
<evidence type="ECO:0000256" key="1">
    <source>
        <dbReference type="ARBA" id="ARBA00008520"/>
    </source>
</evidence>
<dbReference type="Gene3D" id="3.40.190.10">
    <property type="entry name" value="Periplasmic binding protein-like II"/>
    <property type="match status" value="2"/>
</dbReference>